<evidence type="ECO:0000313" key="1">
    <source>
        <dbReference type="EMBL" id="PRQ44735.1"/>
    </source>
</evidence>
<evidence type="ECO:0000313" key="2">
    <source>
        <dbReference type="Proteomes" id="UP000238479"/>
    </source>
</evidence>
<dbReference type="EMBL" id="PDCK01000041">
    <property type="protein sequence ID" value="PRQ44735.1"/>
    <property type="molecule type" value="Genomic_DNA"/>
</dbReference>
<dbReference type="Proteomes" id="UP000238479">
    <property type="component" value="Chromosome 3"/>
</dbReference>
<comment type="caution">
    <text evidence="1">The sequence shown here is derived from an EMBL/GenBank/DDBJ whole genome shotgun (WGS) entry which is preliminary data.</text>
</comment>
<accession>A0A2P6REA5</accession>
<name>A0A2P6REA5_ROSCH</name>
<organism evidence="1 2">
    <name type="scientific">Rosa chinensis</name>
    <name type="common">China rose</name>
    <dbReference type="NCBI Taxonomy" id="74649"/>
    <lineage>
        <taxon>Eukaryota</taxon>
        <taxon>Viridiplantae</taxon>
        <taxon>Streptophyta</taxon>
        <taxon>Embryophyta</taxon>
        <taxon>Tracheophyta</taxon>
        <taxon>Spermatophyta</taxon>
        <taxon>Magnoliopsida</taxon>
        <taxon>eudicotyledons</taxon>
        <taxon>Gunneridae</taxon>
        <taxon>Pentapetalae</taxon>
        <taxon>rosids</taxon>
        <taxon>fabids</taxon>
        <taxon>Rosales</taxon>
        <taxon>Rosaceae</taxon>
        <taxon>Rosoideae</taxon>
        <taxon>Rosoideae incertae sedis</taxon>
        <taxon>Rosa</taxon>
    </lineage>
</organism>
<dbReference type="Gramene" id="PRQ44735">
    <property type="protein sequence ID" value="PRQ44735"/>
    <property type="gene ID" value="RchiOBHm_Chr3g0482501"/>
</dbReference>
<keyword evidence="2" id="KW-1185">Reference proteome</keyword>
<dbReference type="AlphaFoldDB" id="A0A2P6REA5"/>
<sequence length="105" mass="11721">MLSSIGLEEVMGFLEQSFPDVEIAIELGKPAILKEARGNNGEILTRNNNVENSIDSYRKAFDIVDLMVYNGTCCWLSFPIYPARNRPVYKANGGSILCHIDRLLA</sequence>
<protein>
    <submittedName>
        <fullName evidence="1">Uncharacterized protein</fullName>
    </submittedName>
</protein>
<reference evidence="1 2" key="1">
    <citation type="journal article" date="2018" name="Nat. Genet.">
        <title>The Rosa genome provides new insights in the design of modern roses.</title>
        <authorList>
            <person name="Bendahmane M."/>
        </authorList>
    </citation>
    <scope>NUCLEOTIDE SEQUENCE [LARGE SCALE GENOMIC DNA]</scope>
    <source>
        <strain evidence="2">cv. Old Blush</strain>
    </source>
</reference>
<gene>
    <name evidence="1" type="ORF">RchiOBHm_Chr3g0482501</name>
</gene>
<proteinExistence type="predicted"/>